<keyword evidence="2" id="KW-1185">Reference proteome</keyword>
<reference evidence="1 2" key="1">
    <citation type="journal article" date="2019" name="Nat. Ecol. Evol.">
        <title>Megaphylogeny resolves global patterns of mushroom evolution.</title>
        <authorList>
            <person name="Varga T."/>
            <person name="Krizsan K."/>
            <person name="Foldi C."/>
            <person name="Dima B."/>
            <person name="Sanchez-Garcia M."/>
            <person name="Sanchez-Ramirez S."/>
            <person name="Szollosi G.J."/>
            <person name="Szarkandi J.G."/>
            <person name="Papp V."/>
            <person name="Albert L."/>
            <person name="Andreopoulos W."/>
            <person name="Angelini C."/>
            <person name="Antonin V."/>
            <person name="Barry K.W."/>
            <person name="Bougher N.L."/>
            <person name="Buchanan P."/>
            <person name="Buyck B."/>
            <person name="Bense V."/>
            <person name="Catcheside P."/>
            <person name="Chovatia M."/>
            <person name="Cooper J."/>
            <person name="Damon W."/>
            <person name="Desjardin D."/>
            <person name="Finy P."/>
            <person name="Geml J."/>
            <person name="Haridas S."/>
            <person name="Hughes K."/>
            <person name="Justo A."/>
            <person name="Karasinski D."/>
            <person name="Kautmanova I."/>
            <person name="Kiss B."/>
            <person name="Kocsube S."/>
            <person name="Kotiranta H."/>
            <person name="LaButti K.M."/>
            <person name="Lechner B.E."/>
            <person name="Liimatainen K."/>
            <person name="Lipzen A."/>
            <person name="Lukacs Z."/>
            <person name="Mihaltcheva S."/>
            <person name="Morgado L.N."/>
            <person name="Niskanen T."/>
            <person name="Noordeloos M.E."/>
            <person name="Ohm R.A."/>
            <person name="Ortiz-Santana B."/>
            <person name="Ovrebo C."/>
            <person name="Racz N."/>
            <person name="Riley R."/>
            <person name="Savchenko A."/>
            <person name="Shiryaev A."/>
            <person name="Soop K."/>
            <person name="Spirin V."/>
            <person name="Szebenyi C."/>
            <person name="Tomsovsky M."/>
            <person name="Tulloss R.E."/>
            <person name="Uehling J."/>
            <person name="Grigoriev I.V."/>
            <person name="Vagvolgyi C."/>
            <person name="Papp T."/>
            <person name="Martin F.M."/>
            <person name="Miettinen O."/>
            <person name="Hibbett D.S."/>
            <person name="Nagy L.G."/>
        </authorList>
    </citation>
    <scope>NUCLEOTIDE SEQUENCE [LARGE SCALE GENOMIC DNA]</scope>
    <source>
        <strain evidence="1 2">CBS 166.37</strain>
    </source>
</reference>
<evidence type="ECO:0000313" key="2">
    <source>
        <dbReference type="Proteomes" id="UP000308652"/>
    </source>
</evidence>
<dbReference type="EMBL" id="ML213600">
    <property type="protein sequence ID" value="TFK39146.1"/>
    <property type="molecule type" value="Genomic_DNA"/>
</dbReference>
<accession>A0A5C3M441</accession>
<proteinExistence type="predicted"/>
<dbReference type="AlphaFoldDB" id="A0A5C3M441"/>
<sequence length="151" mass="16885">MAIDADEKDVHFQPELLDYCWEVVVLHRNGGQWAIVGEQEASGHKRVIWSGREVVRYVLIGVDVIFRLLRAERSGRLGWHIAEQRIVAVGEGDVQPRQLTFSFTIYGRLDEDSLGYCTAAERASTAPSEATPWNEVDSVVCTLLFIGSLPA</sequence>
<gene>
    <name evidence="1" type="ORF">BDQ12DRAFT_665494</name>
</gene>
<name>A0A5C3M441_9AGAR</name>
<protein>
    <submittedName>
        <fullName evidence="1">Uncharacterized protein</fullName>
    </submittedName>
</protein>
<evidence type="ECO:0000313" key="1">
    <source>
        <dbReference type="EMBL" id="TFK39146.1"/>
    </source>
</evidence>
<organism evidence="1 2">
    <name type="scientific">Crucibulum laeve</name>
    <dbReference type="NCBI Taxonomy" id="68775"/>
    <lineage>
        <taxon>Eukaryota</taxon>
        <taxon>Fungi</taxon>
        <taxon>Dikarya</taxon>
        <taxon>Basidiomycota</taxon>
        <taxon>Agaricomycotina</taxon>
        <taxon>Agaricomycetes</taxon>
        <taxon>Agaricomycetidae</taxon>
        <taxon>Agaricales</taxon>
        <taxon>Agaricineae</taxon>
        <taxon>Nidulariaceae</taxon>
        <taxon>Crucibulum</taxon>
    </lineage>
</organism>
<dbReference type="Proteomes" id="UP000308652">
    <property type="component" value="Unassembled WGS sequence"/>
</dbReference>